<organism evidence="1 2">
    <name type="scientific">Pistacia atlantica</name>
    <dbReference type="NCBI Taxonomy" id="434234"/>
    <lineage>
        <taxon>Eukaryota</taxon>
        <taxon>Viridiplantae</taxon>
        <taxon>Streptophyta</taxon>
        <taxon>Embryophyta</taxon>
        <taxon>Tracheophyta</taxon>
        <taxon>Spermatophyta</taxon>
        <taxon>Magnoliopsida</taxon>
        <taxon>eudicotyledons</taxon>
        <taxon>Gunneridae</taxon>
        <taxon>Pentapetalae</taxon>
        <taxon>rosids</taxon>
        <taxon>malvids</taxon>
        <taxon>Sapindales</taxon>
        <taxon>Anacardiaceae</taxon>
        <taxon>Pistacia</taxon>
    </lineage>
</organism>
<keyword evidence="2" id="KW-1185">Reference proteome</keyword>
<proteinExistence type="predicted"/>
<comment type="caution">
    <text evidence="1">The sequence shown here is derived from an EMBL/GenBank/DDBJ whole genome shotgun (WGS) entry which is preliminary data.</text>
</comment>
<sequence>MPERFRAIVESMNGSDIRFVIQKALTKTELSHRNNRLSLPNKQIKTNSFLSDEEKDMLDAKANNGIRVLLATPFEKSVRVTFTKWRMRSTFVYNIIGTCFKEVVDDADNRLKVGKMVRLWLFQIRNMVSQDLQLCFVLDCD</sequence>
<gene>
    <name evidence="1" type="ORF">Patl1_23104</name>
</gene>
<evidence type="ECO:0000313" key="1">
    <source>
        <dbReference type="EMBL" id="KAJ0078846.1"/>
    </source>
</evidence>
<protein>
    <submittedName>
        <fullName evidence="1">Uncharacterized protein</fullName>
    </submittedName>
</protein>
<reference evidence="2" key="1">
    <citation type="journal article" date="2023" name="G3 (Bethesda)">
        <title>Genome assembly and association tests identify interacting loci associated with vigor, precocity, and sex in interspecific pistachio rootstocks.</title>
        <authorList>
            <person name="Palmer W."/>
            <person name="Jacygrad E."/>
            <person name="Sagayaradj S."/>
            <person name="Cavanaugh K."/>
            <person name="Han R."/>
            <person name="Bertier L."/>
            <person name="Beede B."/>
            <person name="Kafkas S."/>
            <person name="Golino D."/>
            <person name="Preece J."/>
            <person name="Michelmore R."/>
        </authorList>
    </citation>
    <scope>NUCLEOTIDE SEQUENCE [LARGE SCALE GENOMIC DNA]</scope>
</reference>
<name>A0ACC0ZXE4_9ROSI</name>
<dbReference type="Proteomes" id="UP001164250">
    <property type="component" value="Chromosome 13"/>
</dbReference>
<evidence type="ECO:0000313" key="2">
    <source>
        <dbReference type="Proteomes" id="UP001164250"/>
    </source>
</evidence>
<dbReference type="EMBL" id="CM047909">
    <property type="protein sequence ID" value="KAJ0078846.1"/>
    <property type="molecule type" value="Genomic_DNA"/>
</dbReference>
<accession>A0ACC0ZXE4</accession>